<dbReference type="Proteomes" id="UP001432251">
    <property type="component" value="Chromosome"/>
</dbReference>
<sequence length="163" mass="16404">MELDAVSCLLDAGHVVIAGGGGGIPVVRGPDGSLRGVEAVVDKDATSALLAVALGADELIVTTGVERVAVGWGTPRQRDLDRLDAATAHRYLAAGEFPEGSMGPKIRASLDFLAAGGRSVLITSPRSLGRALTGATGTRIEATATPARAVVAAPARNTAGPRT</sequence>
<gene>
    <name evidence="1" type="ORF">V2W30_37410</name>
</gene>
<proteinExistence type="predicted"/>
<protein>
    <submittedName>
        <fullName evidence="1">Amino acid kinase</fullName>
    </submittedName>
</protein>
<accession>A0ACD5AMF5</accession>
<organism evidence="1 2">
    <name type="scientific">Streptomyces citrinus</name>
    <dbReference type="NCBI Taxonomy" id="3118173"/>
    <lineage>
        <taxon>Bacteria</taxon>
        <taxon>Bacillati</taxon>
        <taxon>Actinomycetota</taxon>
        <taxon>Actinomycetes</taxon>
        <taxon>Kitasatosporales</taxon>
        <taxon>Streptomycetaceae</taxon>
        <taxon>Streptomyces</taxon>
    </lineage>
</organism>
<reference evidence="1" key="1">
    <citation type="journal article" date="2025" name="Int. J. Syst. Evol. Microbiol.">
        <title>Streptomyces citrinus sp. nov., with yellow diffusible pigment.</title>
        <authorList>
            <person name="He Y."/>
            <person name="Yang E."/>
            <person name="Xu J."/>
            <person name="Sun Y."/>
            <person name="Sun L."/>
        </authorList>
    </citation>
    <scope>NUCLEOTIDE SEQUENCE</scope>
    <source>
        <strain evidence="1">Q6</strain>
    </source>
</reference>
<keyword evidence="2" id="KW-1185">Reference proteome</keyword>
<keyword evidence="1" id="KW-0808">Transferase</keyword>
<evidence type="ECO:0000313" key="1">
    <source>
        <dbReference type="EMBL" id="WWQ68457.1"/>
    </source>
</evidence>
<dbReference type="EMBL" id="CP146022">
    <property type="protein sequence ID" value="WWQ68457.1"/>
    <property type="molecule type" value="Genomic_DNA"/>
</dbReference>
<keyword evidence="1" id="KW-0418">Kinase</keyword>
<name>A0ACD5AMF5_9ACTN</name>
<evidence type="ECO:0000313" key="2">
    <source>
        <dbReference type="Proteomes" id="UP001432251"/>
    </source>
</evidence>